<evidence type="ECO:0008006" key="3">
    <source>
        <dbReference type="Google" id="ProtNLM"/>
    </source>
</evidence>
<proteinExistence type="predicted"/>
<name>W2JLC5_PHYNI</name>
<evidence type="ECO:0000313" key="1">
    <source>
        <dbReference type="EMBL" id="ETL47184.1"/>
    </source>
</evidence>
<dbReference type="Proteomes" id="UP000053864">
    <property type="component" value="Unassembled WGS sequence"/>
</dbReference>
<dbReference type="AlphaFoldDB" id="W2JLC5"/>
<sequence length="74" mass="8641">VRQSVEWNFKEMKTLWAYIDFKKNSRKLVCNRGGNQICQYFGMTPPTMRSYLSRSHVSLQGSGRCRHEKPDSVA</sequence>
<protein>
    <recommendedName>
        <fullName evidence="3">DDE Tnp4 domain-containing protein</fullName>
    </recommendedName>
</protein>
<organism evidence="1 2">
    <name type="scientific">Phytophthora nicotianae</name>
    <name type="common">Potato buckeye rot agent</name>
    <name type="synonym">Phytophthora parasitica</name>
    <dbReference type="NCBI Taxonomy" id="4792"/>
    <lineage>
        <taxon>Eukaryota</taxon>
        <taxon>Sar</taxon>
        <taxon>Stramenopiles</taxon>
        <taxon>Oomycota</taxon>
        <taxon>Peronosporomycetes</taxon>
        <taxon>Peronosporales</taxon>
        <taxon>Peronosporaceae</taxon>
        <taxon>Phytophthora</taxon>
    </lineage>
</organism>
<feature type="non-terminal residue" evidence="1">
    <location>
        <position position="1"/>
    </location>
</feature>
<reference evidence="1 2" key="1">
    <citation type="submission" date="2013-11" db="EMBL/GenBank/DDBJ databases">
        <title>The Genome Sequence of Phytophthora parasitica CJ05E6.</title>
        <authorList>
            <consortium name="The Broad Institute Genomics Platform"/>
            <person name="Russ C."/>
            <person name="Tyler B."/>
            <person name="Panabieres F."/>
            <person name="Shan W."/>
            <person name="Tripathy S."/>
            <person name="Grunwald N."/>
            <person name="Machado M."/>
            <person name="Johnson C.S."/>
            <person name="Arredondo F."/>
            <person name="Hong C."/>
            <person name="Coffey M."/>
            <person name="Young S.K."/>
            <person name="Zeng Q."/>
            <person name="Gargeya S."/>
            <person name="Fitzgerald M."/>
            <person name="Abouelleil A."/>
            <person name="Alvarado L."/>
            <person name="Chapman S.B."/>
            <person name="Gainer-Dewar J."/>
            <person name="Goldberg J."/>
            <person name="Griggs A."/>
            <person name="Gujja S."/>
            <person name="Hansen M."/>
            <person name="Howarth C."/>
            <person name="Imamovic A."/>
            <person name="Ireland A."/>
            <person name="Larimer J."/>
            <person name="McCowan C."/>
            <person name="Murphy C."/>
            <person name="Pearson M."/>
            <person name="Poon T.W."/>
            <person name="Priest M."/>
            <person name="Roberts A."/>
            <person name="Saif S."/>
            <person name="Shea T."/>
            <person name="Sykes S."/>
            <person name="Wortman J."/>
            <person name="Nusbaum C."/>
            <person name="Birren B."/>
        </authorList>
    </citation>
    <scope>NUCLEOTIDE SEQUENCE [LARGE SCALE GENOMIC DNA]</scope>
    <source>
        <strain evidence="1 2">CJ05E6</strain>
    </source>
</reference>
<gene>
    <name evidence="1" type="ORF">L916_03050</name>
</gene>
<evidence type="ECO:0000313" key="2">
    <source>
        <dbReference type="Proteomes" id="UP000053864"/>
    </source>
</evidence>
<dbReference type="EMBL" id="KI671330">
    <property type="protein sequence ID" value="ETL47184.1"/>
    <property type="molecule type" value="Genomic_DNA"/>
</dbReference>
<accession>W2JLC5</accession>